<feature type="transmembrane region" description="Helical" evidence="11">
    <location>
        <begin position="211"/>
        <end position="235"/>
    </location>
</feature>
<feature type="region of interest" description="Disordered" evidence="10">
    <location>
        <begin position="324"/>
        <end position="422"/>
    </location>
</feature>
<feature type="transmembrane region" description="Helical" evidence="11">
    <location>
        <begin position="89"/>
        <end position="109"/>
    </location>
</feature>
<keyword evidence="4 11" id="KW-0812">Transmembrane</keyword>
<dbReference type="Proteomes" id="UP000324091">
    <property type="component" value="Chromosome 19"/>
</dbReference>
<dbReference type="Pfam" id="PF09726">
    <property type="entry name" value="Macoilin"/>
    <property type="match status" value="2"/>
</dbReference>
<proteinExistence type="inferred from homology"/>
<dbReference type="GO" id="GO:0031965">
    <property type="term" value="C:nuclear membrane"/>
    <property type="evidence" value="ECO:0007669"/>
    <property type="project" value="UniProtKB-SubCell"/>
</dbReference>
<keyword evidence="6 11" id="KW-1133">Transmembrane helix</keyword>
<evidence type="ECO:0000256" key="9">
    <source>
        <dbReference type="SAM" id="Coils"/>
    </source>
</evidence>
<keyword evidence="7 11" id="KW-0472">Membrane</keyword>
<evidence type="ECO:0000313" key="12">
    <source>
        <dbReference type="EMBL" id="TWW68705.1"/>
    </source>
</evidence>
<evidence type="ECO:0000256" key="1">
    <source>
        <dbReference type="ARBA" id="ARBA00004232"/>
    </source>
</evidence>
<keyword evidence="8" id="KW-0539">Nucleus</keyword>
<evidence type="ECO:0000256" key="2">
    <source>
        <dbReference type="ARBA" id="ARBA00004269"/>
    </source>
</evidence>
<comment type="subcellular location">
    <subcellularLocation>
        <location evidence="1">Nucleus membrane</location>
        <topology evidence="1">Multi-pass membrane protein</topology>
    </subcellularLocation>
    <subcellularLocation>
        <location evidence="2">Rough endoplasmic reticulum membrane</location>
        <topology evidence="2">Multi-pass membrane protein</topology>
    </subcellularLocation>
</comment>
<evidence type="ECO:0000256" key="10">
    <source>
        <dbReference type="SAM" id="MobiDB-lite"/>
    </source>
</evidence>
<feature type="compositionally biased region" description="Polar residues" evidence="10">
    <location>
        <begin position="371"/>
        <end position="385"/>
    </location>
</feature>
<name>A0A5C6NP89_9TELE</name>
<feature type="transmembrane region" description="Helical" evidence="11">
    <location>
        <begin position="181"/>
        <end position="199"/>
    </location>
</feature>
<evidence type="ECO:0000256" key="5">
    <source>
        <dbReference type="ARBA" id="ARBA00022824"/>
    </source>
</evidence>
<evidence type="ECO:0000256" key="7">
    <source>
        <dbReference type="ARBA" id="ARBA00023136"/>
    </source>
</evidence>
<evidence type="ECO:0000256" key="4">
    <source>
        <dbReference type="ARBA" id="ARBA00022692"/>
    </source>
</evidence>
<evidence type="ECO:0000256" key="11">
    <source>
        <dbReference type="SAM" id="Phobius"/>
    </source>
</evidence>
<reference evidence="12 13" key="1">
    <citation type="submission" date="2019-04" db="EMBL/GenBank/DDBJ databases">
        <title>Chromosome genome assembly for Takifugu flavidus.</title>
        <authorList>
            <person name="Xiao S."/>
        </authorList>
    </citation>
    <scope>NUCLEOTIDE SEQUENCE [LARGE SCALE GENOMIC DNA]</scope>
    <source>
        <strain evidence="12">HTHZ2018</strain>
        <tissue evidence="12">Muscle</tissue>
    </source>
</reference>
<dbReference type="PANTHER" id="PTHR47464">
    <property type="entry name" value="MACOILIN"/>
    <property type="match status" value="1"/>
</dbReference>
<keyword evidence="13" id="KW-1185">Reference proteome</keyword>
<comment type="similarity">
    <text evidence="3">Belongs to the macoilin family.</text>
</comment>
<gene>
    <name evidence="12" type="ORF">D4764_19G0005030</name>
</gene>
<dbReference type="PANTHER" id="PTHR47464:SF1">
    <property type="entry name" value="MACOILIN-1"/>
    <property type="match status" value="1"/>
</dbReference>
<feature type="transmembrane region" description="Helical" evidence="11">
    <location>
        <begin position="121"/>
        <end position="148"/>
    </location>
</feature>
<evidence type="ECO:0000256" key="8">
    <source>
        <dbReference type="ARBA" id="ARBA00023242"/>
    </source>
</evidence>
<sequence>MKKRHVDANRLRKMKKWKMTEKLSESRRHLSAPARITSILQPPASILHPPASSLQLGSGSAQRRRSYFSDRAAVMWIRATFVQSEGQSAYTVLKFVMMWTLVLLADFILEFRLEYLWPCWLFFGSVYTTFHCHGLVICVVFVCAAFTLDIFCLIFVPLHWLFFVASTYVLFNYIWHSEKGVCISTVSLWLLLVYTEASLRLKDLKTSYTNLSHLFAAHCIGYPVVYLGLYATCYFTNIFKLRIQKAVQSDNDFHVHLLQHSLPPGLQVYSKSGSDGCSGSKWKMRSDSSEYQCQNGAAGAQEDGHTLDCLQIRCMDRALDKVTQGARSADPNRRPSSTRPVEVLPCGSGRAEASTENLPQDELGSKATRPAKSSSPKARRGSTNTPSPPAGRTEKKQRSSCKTAAPPCDVTERNAPPAQNHHAEQIKLEQELRRLKSELQTSRQSEQELRSHICNLTNSERSLRPEVSLLRQSNMLLQSKIVCLTKTKQKDKQSSAMLEKKTRAETEARLSLEKQLSELQAQKPEEAANAARSLTARQEHCESQMLRKRVKELETEYKQLQLECQVTESRVVELESEVEALGKYQRVEKEADMLLSTLSAMQEKAQHLECNLSAETRIKLDLFSALGDTRRQLEIAQDKVMKQDREIREMKQKIAEVMAVSPGVSYMAPRPPVPHYLTKLLNSERYMLTPRALMYQCLKK</sequence>
<dbReference type="EMBL" id="RHFK02000011">
    <property type="protein sequence ID" value="TWW68705.1"/>
    <property type="molecule type" value="Genomic_DNA"/>
</dbReference>
<evidence type="ECO:0000256" key="6">
    <source>
        <dbReference type="ARBA" id="ARBA00022989"/>
    </source>
</evidence>
<feature type="transmembrane region" description="Helical" evidence="11">
    <location>
        <begin position="154"/>
        <end position="174"/>
    </location>
</feature>
<dbReference type="AlphaFoldDB" id="A0A5C6NP89"/>
<evidence type="ECO:0000256" key="3">
    <source>
        <dbReference type="ARBA" id="ARBA00008298"/>
    </source>
</evidence>
<protein>
    <submittedName>
        <fullName evidence="12">Macoilin Transmembrane protein 57</fullName>
    </submittedName>
</protein>
<keyword evidence="9" id="KW-0175">Coiled coil</keyword>
<dbReference type="GO" id="GO:0030867">
    <property type="term" value="C:rough endoplasmic reticulum membrane"/>
    <property type="evidence" value="ECO:0007669"/>
    <property type="project" value="UniProtKB-SubCell"/>
</dbReference>
<dbReference type="GO" id="GO:0023041">
    <property type="term" value="P:neuronal signal transduction"/>
    <property type="evidence" value="ECO:0007669"/>
    <property type="project" value="InterPro"/>
</dbReference>
<accession>A0A5C6NP89</accession>
<organism evidence="12 13">
    <name type="scientific">Takifugu flavidus</name>
    <name type="common">sansaifugu</name>
    <dbReference type="NCBI Taxonomy" id="433684"/>
    <lineage>
        <taxon>Eukaryota</taxon>
        <taxon>Metazoa</taxon>
        <taxon>Chordata</taxon>
        <taxon>Craniata</taxon>
        <taxon>Vertebrata</taxon>
        <taxon>Euteleostomi</taxon>
        <taxon>Actinopterygii</taxon>
        <taxon>Neopterygii</taxon>
        <taxon>Teleostei</taxon>
        <taxon>Neoteleostei</taxon>
        <taxon>Acanthomorphata</taxon>
        <taxon>Eupercaria</taxon>
        <taxon>Tetraodontiformes</taxon>
        <taxon>Tetradontoidea</taxon>
        <taxon>Tetraodontidae</taxon>
        <taxon>Takifugu</taxon>
    </lineage>
</organism>
<feature type="coiled-coil region" evidence="9">
    <location>
        <begin position="536"/>
        <end position="604"/>
    </location>
</feature>
<dbReference type="InterPro" id="IPR019130">
    <property type="entry name" value="Macoilin"/>
</dbReference>
<keyword evidence="5" id="KW-0256">Endoplasmic reticulum</keyword>
<comment type="caution">
    <text evidence="12">The sequence shown here is derived from an EMBL/GenBank/DDBJ whole genome shotgun (WGS) entry which is preliminary data.</text>
</comment>
<evidence type="ECO:0000313" key="13">
    <source>
        <dbReference type="Proteomes" id="UP000324091"/>
    </source>
</evidence>